<dbReference type="STRING" id="742726.HMPREF9448_00011"/>
<accession>K0X2R3</accession>
<dbReference type="AlphaFoldDB" id="K0X2R3"/>
<gene>
    <name evidence="3" type="ORF">HMPREF9448_00011</name>
</gene>
<dbReference type="InterPro" id="IPR025381">
    <property type="entry name" value="DUF4296"/>
</dbReference>
<dbReference type="RefSeq" id="WP_008860646.1">
    <property type="nucleotide sequence ID" value="NZ_JH815203.1"/>
</dbReference>
<protein>
    <recommendedName>
        <fullName evidence="2">DUF4296 domain-containing protein</fullName>
    </recommendedName>
</protein>
<proteinExistence type="predicted"/>
<evidence type="ECO:0000313" key="3">
    <source>
        <dbReference type="EMBL" id="EJZ65842.1"/>
    </source>
</evidence>
<dbReference type="HOGENOM" id="CLU_065523_0_0_10"/>
<sequence>MKNPIWIIWLILCLSACGSRTPDYVINEKDMEDLLVDIHKSEAVIESNYNIYNNNADKKKIREAVFLRHGVTREQFDTTLVWYGHHIEIYMKIYDRVVERLKAENEEAKKLLAEENSQTMSQPGDSVDVWKQRRSHIFDSRLSTNLLAFDIAPDENFRTRDYFELKFKVVMLPKLSVNPQVYMAVRHTDNGVAYNRIDIDKGGWFSLPLQSDSATALSRLYGYIVLPEQSVREKVYIDSLMLIRKHYNDRILDVDNQVYMPEQSVVSGESKKAVAKRVTKLKKLGS</sequence>
<reference evidence="3 4" key="1">
    <citation type="submission" date="2012-08" db="EMBL/GenBank/DDBJ databases">
        <title>The Genome Sequence of Barnesiella intestinihominis YIT 11860.</title>
        <authorList>
            <consortium name="The Broad Institute Genome Sequencing Platform"/>
            <person name="Earl A."/>
            <person name="Ward D."/>
            <person name="Feldgarden M."/>
            <person name="Gevers D."/>
            <person name="Morotomi M."/>
            <person name="Walker B."/>
            <person name="Young S.K."/>
            <person name="Zeng Q."/>
            <person name="Gargeya S."/>
            <person name="Fitzgerald M."/>
            <person name="Haas B."/>
            <person name="Abouelleil A."/>
            <person name="Alvarado L."/>
            <person name="Arachchi H.M."/>
            <person name="Berlin A.M."/>
            <person name="Chapman S.B."/>
            <person name="Goldberg J."/>
            <person name="Griggs A."/>
            <person name="Gujja S."/>
            <person name="Hansen M."/>
            <person name="Howarth C."/>
            <person name="Imamovic A."/>
            <person name="Larimer J."/>
            <person name="McCowen C."/>
            <person name="Montmayeur A."/>
            <person name="Murphy C."/>
            <person name="Neiman D."/>
            <person name="Pearson M."/>
            <person name="Priest M."/>
            <person name="Roberts A."/>
            <person name="Saif S."/>
            <person name="Shea T."/>
            <person name="Sisk P."/>
            <person name="Sykes S."/>
            <person name="Wortman J."/>
            <person name="Nusbaum C."/>
            <person name="Birren B."/>
        </authorList>
    </citation>
    <scope>NUCLEOTIDE SEQUENCE [LARGE SCALE GENOMIC DNA]</scope>
    <source>
        <strain evidence="3 4">YIT 11860</strain>
    </source>
</reference>
<dbReference type="Pfam" id="PF14129">
    <property type="entry name" value="DUF4296"/>
    <property type="match status" value="1"/>
</dbReference>
<dbReference type="OrthoDB" id="678784at2"/>
<evidence type="ECO:0000256" key="1">
    <source>
        <dbReference type="SAM" id="Coils"/>
    </source>
</evidence>
<organism evidence="3 4">
    <name type="scientific">Barnesiella intestinihominis YIT 11860</name>
    <dbReference type="NCBI Taxonomy" id="742726"/>
    <lineage>
        <taxon>Bacteria</taxon>
        <taxon>Pseudomonadati</taxon>
        <taxon>Bacteroidota</taxon>
        <taxon>Bacteroidia</taxon>
        <taxon>Bacteroidales</taxon>
        <taxon>Barnesiellaceae</taxon>
        <taxon>Barnesiella</taxon>
    </lineage>
</organism>
<keyword evidence="4" id="KW-1185">Reference proteome</keyword>
<evidence type="ECO:0000259" key="2">
    <source>
        <dbReference type="Pfam" id="PF14129"/>
    </source>
</evidence>
<dbReference type="GeneID" id="77847390"/>
<feature type="coiled-coil region" evidence="1">
    <location>
        <begin position="91"/>
        <end position="118"/>
    </location>
</feature>
<dbReference type="EMBL" id="ADLE01000001">
    <property type="protein sequence ID" value="EJZ65842.1"/>
    <property type="molecule type" value="Genomic_DNA"/>
</dbReference>
<comment type="caution">
    <text evidence="3">The sequence shown here is derived from an EMBL/GenBank/DDBJ whole genome shotgun (WGS) entry which is preliminary data.</text>
</comment>
<dbReference type="eggNOG" id="ENOG5033DU3">
    <property type="taxonomic scope" value="Bacteria"/>
</dbReference>
<feature type="domain" description="DUF4296" evidence="2">
    <location>
        <begin position="22"/>
        <end position="106"/>
    </location>
</feature>
<keyword evidence="1" id="KW-0175">Coiled coil</keyword>
<dbReference type="Proteomes" id="UP000006044">
    <property type="component" value="Unassembled WGS sequence"/>
</dbReference>
<evidence type="ECO:0000313" key="4">
    <source>
        <dbReference type="Proteomes" id="UP000006044"/>
    </source>
</evidence>
<name>K0X2R3_9BACT</name>